<evidence type="ECO:0000256" key="5">
    <source>
        <dbReference type="ARBA" id="ARBA00022970"/>
    </source>
</evidence>
<dbReference type="EMBL" id="JABFDB010000047">
    <property type="protein sequence ID" value="NYZ24901.1"/>
    <property type="molecule type" value="Genomic_DNA"/>
</dbReference>
<evidence type="ECO:0000256" key="4">
    <source>
        <dbReference type="ARBA" id="ARBA00022692"/>
    </source>
</evidence>
<evidence type="ECO:0000256" key="7">
    <source>
        <dbReference type="ARBA" id="ARBA00023136"/>
    </source>
</evidence>
<protein>
    <submittedName>
        <fullName evidence="10">Branched-chain amino acid ABC transporter permease</fullName>
    </submittedName>
</protein>
<evidence type="ECO:0000313" key="10">
    <source>
        <dbReference type="EMBL" id="NYZ24901.1"/>
    </source>
</evidence>
<dbReference type="PANTHER" id="PTHR11795">
    <property type="entry name" value="BRANCHED-CHAIN AMINO ACID TRANSPORT SYSTEM PERMEASE PROTEIN LIVH"/>
    <property type="match status" value="1"/>
</dbReference>
<feature type="transmembrane region" description="Helical" evidence="9">
    <location>
        <begin position="6"/>
        <end position="32"/>
    </location>
</feature>
<feature type="transmembrane region" description="Helical" evidence="9">
    <location>
        <begin position="44"/>
        <end position="62"/>
    </location>
</feature>
<feature type="transmembrane region" description="Helical" evidence="9">
    <location>
        <begin position="230"/>
        <end position="255"/>
    </location>
</feature>
<proteinExistence type="inferred from homology"/>
<keyword evidence="2" id="KW-0813">Transport</keyword>
<comment type="caution">
    <text evidence="10">The sequence shown here is derived from an EMBL/GenBank/DDBJ whole genome shotgun (WGS) entry which is preliminary data.</text>
</comment>
<evidence type="ECO:0000256" key="1">
    <source>
        <dbReference type="ARBA" id="ARBA00004651"/>
    </source>
</evidence>
<keyword evidence="4 9" id="KW-0812">Transmembrane</keyword>
<sequence>MLDPVLIANAVVSGLLLGCLYAIASMGLAVSFGMLDVVNIAHPAMMVLASCVIAALCAPTGFDPLLAALLIAPVFGLLGAGLYRLYHLYFERRGDEAMQGLAFFFGLMIVIEVSLVLVYGADQRWVETGYGGLSLGLGPVGLPLRMLLPALMSLACIAALLLWLRRSFTGRAVAAVAQDRDALRFLGADPIRIKTVAFGLSVALAAIAGGCLIVVQPVDAHSGHVFIGRVLAVVILAGLGSLPGTLVAALVFGVIENVTATLFGPAWSPAVAFSLLLAVLALRPQGMFGRAHA</sequence>
<keyword evidence="7 9" id="KW-0472">Membrane</keyword>
<feature type="transmembrane region" description="Helical" evidence="9">
    <location>
        <begin position="196"/>
        <end position="218"/>
    </location>
</feature>
<name>A0ABX2TKX9_9PROT</name>
<dbReference type="CDD" id="cd06582">
    <property type="entry name" value="TM_PBP1_LivH_like"/>
    <property type="match status" value="1"/>
</dbReference>
<keyword evidence="3" id="KW-1003">Cell membrane</keyword>
<accession>A0ABX2TKX9</accession>
<feature type="transmembrane region" description="Helical" evidence="9">
    <location>
        <begin position="101"/>
        <end position="121"/>
    </location>
</feature>
<feature type="transmembrane region" description="Helical" evidence="9">
    <location>
        <begin position="141"/>
        <end position="164"/>
    </location>
</feature>
<dbReference type="RefSeq" id="WP_246338229.1">
    <property type="nucleotide sequence ID" value="NZ_JABFDB010000047.1"/>
</dbReference>
<evidence type="ECO:0000256" key="9">
    <source>
        <dbReference type="SAM" id="Phobius"/>
    </source>
</evidence>
<comment type="subcellular location">
    <subcellularLocation>
        <location evidence="1">Cell membrane</location>
        <topology evidence="1">Multi-pass membrane protein</topology>
    </subcellularLocation>
</comment>
<dbReference type="InterPro" id="IPR052157">
    <property type="entry name" value="BCAA_transport_permease"/>
</dbReference>
<organism evidence="10 11">
    <name type="scientific">Azospirillum oleiclasticum</name>
    <dbReference type="NCBI Taxonomy" id="2735135"/>
    <lineage>
        <taxon>Bacteria</taxon>
        <taxon>Pseudomonadati</taxon>
        <taxon>Pseudomonadota</taxon>
        <taxon>Alphaproteobacteria</taxon>
        <taxon>Rhodospirillales</taxon>
        <taxon>Azospirillaceae</taxon>
        <taxon>Azospirillum</taxon>
    </lineage>
</organism>
<feature type="transmembrane region" description="Helical" evidence="9">
    <location>
        <begin position="68"/>
        <end position="89"/>
    </location>
</feature>
<reference evidence="10 11" key="1">
    <citation type="submission" date="2020-05" db="EMBL/GenBank/DDBJ databases">
        <title>Azospirillum oleiclasticum sp. nov, a nitrogen-fixing and heavy crude oil-emulsifying bacterium isolated from the crude oil of Yumen Oilfield.</title>
        <authorList>
            <person name="Wu D."/>
            <person name="Cai M."/>
            <person name="Zhang X."/>
        </authorList>
    </citation>
    <scope>NUCLEOTIDE SEQUENCE [LARGE SCALE GENOMIC DNA]</scope>
    <source>
        <strain evidence="10 11">ROY-1-1-2</strain>
    </source>
</reference>
<keyword evidence="6 9" id="KW-1133">Transmembrane helix</keyword>
<evidence type="ECO:0000256" key="6">
    <source>
        <dbReference type="ARBA" id="ARBA00022989"/>
    </source>
</evidence>
<dbReference type="PANTHER" id="PTHR11795:SF445">
    <property type="entry name" value="AMINO ACID ABC TRANSPORTER PERMEASE PROTEIN"/>
    <property type="match status" value="1"/>
</dbReference>
<keyword evidence="5" id="KW-0029">Amino-acid transport</keyword>
<comment type="similarity">
    <text evidence="8">Belongs to the binding-protein-dependent transport system permease family. LivHM subfamily.</text>
</comment>
<gene>
    <name evidence="10" type="ORF">HND93_34800</name>
</gene>
<dbReference type="Proteomes" id="UP000584642">
    <property type="component" value="Unassembled WGS sequence"/>
</dbReference>
<keyword evidence="11" id="KW-1185">Reference proteome</keyword>
<dbReference type="InterPro" id="IPR001851">
    <property type="entry name" value="ABC_transp_permease"/>
</dbReference>
<evidence type="ECO:0000256" key="8">
    <source>
        <dbReference type="ARBA" id="ARBA00037998"/>
    </source>
</evidence>
<evidence type="ECO:0000313" key="11">
    <source>
        <dbReference type="Proteomes" id="UP000584642"/>
    </source>
</evidence>
<dbReference type="Pfam" id="PF02653">
    <property type="entry name" value="BPD_transp_2"/>
    <property type="match status" value="1"/>
</dbReference>
<evidence type="ECO:0000256" key="3">
    <source>
        <dbReference type="ARBA" id="ARBA00022475"/>
    </source>
</evidence>
<evidence type="ECO:0000256" key="2">
    <source>
        <dbReference type="ARBA" id="ARBA00022448"/>
    </source>
</evidence>
<feature type="transmembrane region" description="Helical" evidence="9">
    <location>
        <begin position="262"/>
        <end position="282"/>
    </location>
</feature>